<keyword evidence="1" id="KW-0812">Transmembrane</keyword>
<gene>
    <name evidence="2" type="ORF">TSUD_405760</name>
</gene>
<keyword evidence="3" id="KW-1185">Reference proteome</keyword>
<dbReference type="InterPro" id="IPR004158">
    <property type="entry name" value="DUF247_pln"/>
</dbReference>
<dbReference type="Proteomes" id="UP000242715">
    <property type="component" value="Unassembled WGS sequence"/>
</dbReference>
<evidence type="ECO:0000256" key="1">
    <source>
        <dbReference type="SAM" id="Phobius"/>
    </source>
</evidence>
<dbReference type="EMBL" id="DF974443">
    <property type="protein sequence ID" value="GAU48586.1"/>
    <property type="molecule type" value="Genomic_DNA"/>
</dbReference>
<feature type="transmembrane region" description="Helical" evidence="1">
    <location>
        <begin position="440"/>
        <end position="463"/>
    </location>
</feature>
<sequence>MMASYTDITLEEKFVELQKAKKTPENRRPKIQRVAEHIRNREKIKEHYSPRLVSIGPIHHDNTNLKLGEKYKLMWAVKYAENANLVPHNLHKKIADNIDDLKGLFADDVLTLTEKSLKGYRSLDEKLSWILFVDGCSLLYILENADFENPCPMHIKFDQLGIVIMDVLLLENQLPYHVLKLLRKNENEIELINIMKNFHNRCDLWSAPENTRIWRPPIQKKEEEEEEEEQVHSVVILIPNEPDESELPTHLLDLQRTIILTKSSPKTEGNKANKMNQERSEERMMTYRNIQDLRKVGIKLESSATQGPINIHFSEGWFVAKLTLPEIVVDDSTASTFLNLIAYEMCPDFDNDYEICSFISFMDELIDHAEDVRILRLKGVLLNCLGSDEDVAHLFNIISNDLVENRAKYLVVRAKIHERYCNKYKTWIARGIHTYFNNPWTFIAFVAAIIALTLTSIQTWFTIKQSK</sequence>
<name>A0A2Z6NYP4_TRISU</name>
<proteinExistence type="predicted"/>
<dbReference type="PANTHER" id="PTHR31549:SF191">
    <property type="entry name" value="DUF247 DOMAIN PROTEIN"/>
    <property type="match status" value="1"/>
</dbReference>
<dbReference type="Pfam" id="PF03140">
    <property type="entry name" value="DUF247"/>
    <property type="match status" value="1"/>
</dbReference>
<keyword evidence="1" id="KW-0472">Membrane</keyword>
<protein>
    <submittedName>
        <fullName evidence="2">Uncharacterized protein</fullName>
    </submittedName>
</protein>
<dbReference type="PANTHER" id="PTHR31549">
    <property type="entry name" value="PROTEIN, PUTATIVE (DUF247)-RELATED-RELATED"/>
    <property type="match status" value="1"/>
</dbReference>
<evidence type="ECO:0000313" key="2">
    <source>
        <dbReference type="EMBL" id="GAU48586.1"/>
    </source>
</evidence>
<organism evidence="2 3">
    <name type="scientific">Trifolium subterraneum</name>
    <name type="common">Subterranean clover</name>
    <dbReference type="NCBI Taxonomy" id="3900"/>
    <lineage>
        <taxon>Eukaryota</taxon>
        <taxon>Viridiplantae</taxon>
        <taxon>Streptophyta</taxon>
        <taxon>Embryophyta</taxon>
        <taxon>Tracheophyta</taxon>
        <taxon>Spermatophyta</taxon>
        <taxon>Magnoliopsida</taxon>
        <taxon>eudicotyledons</taxon>
        <taxon>Gunneridae</taxon>
        <taxon>Pentapetalae</taxon>
        <taxon>rosids</taxon>
        <taxon>fabids</taxon>
        <taxon>Fabales</taxon>
        <taxon>Fabaceae</taxon>
        <taxon>Papilionoideae</taxon>
        <taxon>50 kb inversion clade</taxon>
        <taxon>NPAAA clade</taxon>
        <taxon>Hologalegina</taxon>
        <taxon>IRL clade</taxon>
        <taxon>Trifolieae</taxon>
        <taxon>Trifolium</taxon>
    </lineage>
</organism>
<keyword evidence="1" id="KW-1133">Transmembrane helix</keyword>
<dbReference type="AlphaFoldDB" id="A0A2Z6NYP4"/>
<accession>A0A2Z6NYP4</accession>
<reference evidence="3" key="1">
    <citation type="journal article" date="2017" name="Front. Plant Sci.">
        <title>Climate Clever Clovers: New Paradigm to Reduce the Environmental Footprint of Ruminants by Breeding Low Methanogenic Forages Utilizing Haplotype Variation.</title>
        <authorList>
            <person name="Kaur P."/>
            <person name="Appels R."/>
            <person name="Bayer P.E."/>
            <person name="Keeble-Gagnere G."/>
            <person name="Wang J."/>
            <person name="Hirakawa H."/>
            <person name="Shirasawa K."/>
            <person name="Vercoe P."/>
            <person name="Stefanova K."/>
            <person name="Durmic Z."/>
            <person name="Nichols P."/>
            <person name="Revell C."/>
            <person name="Isobe S.N."/>
            <person name="Edwards D."/>
            <person name="Erskine W."/>
        </authorList>
    </citation>
    <scope>NUCLEOTIDE SEQUENCE [LARGE SCALE GENOMIC DNA]</scope>
    <source>
        <strain evidence="3">cv. Daliak</strain>
    </source>
</reference>
<dbReference type="OrthoDB" id="1849062at2759"/>
<evidence type="ECO:0000313" key="3">
    <source>
        <dbReference type="Proteomes" id="UP000242715"/>
    </source>
</evidence>